<accession>A0AAJ7TAC4</accession>
<evidence type="ECO:0000313" key="13">
    <source>
        <dbReference type="RefSeq" id="XP_032814165.1"/>
    </source>
</evidence>
<keyword evidence="7" id="KW-0256">Endoplasmic reticulum</keyword>
<comment type="subcellular location">
    <subcellularLocation>
        <location evidence="1">Endoplasmic reticulum membrane</location>
        <topology evidence="1">Single-pass type I membrane protein</topology>
    </subcellularLocation>
</comment>
<organism evidence="12 13">
    <name type="scientific">Petromyzon marinus</name>
    <name type="common">Sea lamprey</name>
    <dbReference type="NCBI Taxonomy" id="7757"/>
    <lineage>
        <taxon>Eukaryota</taxon>
        <taxon>Metazoa</taxon>
        <taxon>Chordata</taxon>
        <taxon>Craniata</taxon>
        <taxon>Vertebrata</taxon>
        <taxon>Cyclostomata</taxon>
        <taxon>Hyperoartia</taxon>
        <taxon>Petromyzontiformes</taxon>
        <taxon>Petromyzontidae</taxon>
        <taxon>Petromyzon</taxon>
    </lineage>
</organism>
<proteinExistence type="inferred from homology"/>
<dbReference type="CDD" id="cd22209">
    <property type="entry name" value="EMC10"/>
    <property type="match status" value="1"/>
</dbReference>
<keyword evidence="5 11" id="KW-0812">Transmembrane</keyword>
<evidence type="ECO:0000256" key="11">
    <source>
        <dbReference type="SAM" id="Phobius"/>
    </source>
</evidence>
<dbReference type="RefSeq" id="XP_032814165.1">
    <property type="nucleotide sequence ID" value="XM_032958274.1"/>
</dbReference>
<keyword evidence="12" id="KW-1185">Reference proteome</keyword>
<dbReference type="CTD" id="284361"/>
<dbReference type="Proteomes" id="UP001318040">
    <property type="component" value="Chromosome 21"/>
</dbReference>
<feature type="transmembrane region" description="Helical" evidence="11">
    <location>
        <begin position="237"/>
        <end position="253"/>
    </location>
</feature>
<evidence type="ECO:0000256" key="9">
    <source>
        <dbReference type="ARBA" id="ARBA00023136"/>
    </source>
</evidence>
<name>A0AAJ7TAC4_PETMA</name>
<sequence>MAERRAAGPGSRDRRARSSSSLSSSSGLLAAAAFCCCCCLALLSPGVAVAKKAGDGIEVENGVVSLPLEHSFEVDGSVQFRRRGTVIWRPQREHAVSISQPPFTDDERNKLREVAEVDGLYRIRLPIPMGGDGSSTEYVFTFVRACALLEAQLSDLLTLHLDAVGAIAGISLEVVPGGCHGYEVEDVDLENFNTTLTVTTPVVLLGPETASYIQRLEQEQAQRTKNPQEQKSFFAKYWMYIIPVVLFLIMSGAQDPGNQGGGGGGGGGRG</sequence>
<reference evidence="13" key="1">
    <citation type="submission" date="2025-08" db="UniProtKB">
        <authorList>
            <consortium name="RefSeq"/>
        </authorList>
    </citation>
    <scope>IDENTIFICATION</scope>
    <source>
        <tissue evidence="13">Sperm</tissue>
    </source>
</reference>
<evidence type="ECO:0000256" key="4">
    <source>
        <dbReference type="ARBA" id="ARBA00020105"/>
    </source>
</evidence>
<dbReference type="GO" id="GO:0072546">
    <property type="term" value="C:EMC complex"/>
    <property type="evidence" value="ECO:0007669"/>
    <property type="project" value="TreeGrafter"/>
</dbReference>
<gene>
    <name evidence="13" type="primary">EMC10</name>
</gene>
<keyword evidence="6" id="KW-0732">Signal</keyword>
<evidence type="ECO:0000256" key="2">
    <source>
        <dbReference type="ARBA" id="ARBA00007695"/>
    </source>
</evidence>
<evidence type="ECO:0000256" key="7">
    <source>
        <dbReference type="ARBA" id="ARBA00022824"/>
    </source>
</evidence>
<dbReference type="KEGG" id="pmrn:116944573"/>
<comment type="similarity">
    <text evidence="2">Belongs to the EMC10 family.</text>
</comment>
<evidence type="ECO:0000256" key="6">
    <source>
        <dbReference type="ARBA" id="ARBA00022729"/>
    </source>
</evidence>
<evidence type="ECO:0000256" key="1">
    <source>
        <dbReference type="ARBA" id="ARBA00004115"/>
    </source>
</evidence>
<feature type="region of interest" description="Disordered" evidence="10">
    <location>
        <begin position="1"/>
        <end position="21"/>
    </location>
</feature>
<dbReference type="PANTHER" id="PTHR21397">
    <property type="entry name" value="CHROMATIN COMPLEXES SUBUNIT BAP18-RELATED"/>
    <property type="match status" value="1"/>
</dbReference>
<protein>
    <recommendedName>
        <fullName evidence="4">ER membrane protein complex subunit 10</fullName>
    </recommendedName>
</protein>
<dbReference type="AlphaFoldDB" id="A0AAJ7TAC4"/>
<evidence type="ECO:0000256" key="8">
    <source>
        <dbReference type="ARBA" id="ARBA00022989"/>
    </source>
</evidence>
<keyword evidence="9 11" id="KW-0472">Membrane</keyword>
<evidence type="ECO:0000256" key="3">
    <source>
        <dbReference type="ARBA" id="ARBA00011276"/>
    </source>
</evidence>
<evidence type="ECO:0000256" key="5">
    <source>
        <dbReference type="ARBA" id="ARBA00022692"/>
    </source>
</evidence>
<evidence type="ECO:0000256" key="10">
    <source>
        <dbReference type="SAM" id="MobiDB-lite"/>
    </source>
</evidence>
<keyword evidence="8 11" id="KW-1133">Transmembrane helix</keyword>
<dbReference type="PANTHER" id="PTHR21397:SF4">
    <property type="entry name" value="ER MEMBRANE PROTEIN COMPLEX SUBUNIT 10"/>
    <property type="match status" value="1"/>
</dbReference>
<dbReference type="Pfam" id="PF21203">
    <property type="entry name" value="ECM10"/>
    <property type="match status" value="1"/>
</dbReference>
<evidence type="ECO:0000313" key="12">
    <source>
        <dbReference type="Proteomes" id="UP001318040"/>
    </source>
</evidence>
<comment type="subunit">
    <text evidence="3">Component of the ER membrane protein complex (EMC).</text>
</comment>